<evidence type="ECO:0000313" key="2">
    <source>
        <dbReference type="Proteomes" id="UP000805193"/>
    </source>
</evidence>
<name>A0AC60P3X7_IXOPE</name>
<sequence length="70" mass="7368">MGPTGRGGLPSASRFSGRNRDTPSLGRALRAFSTSSRGVPSRMCDSRCAAPKLALGEQLQQSASHLRNPV</sequence>
<reference evidence="1 2" key="1">
    <citation type="journal article" date="2020" name="Cell">
        <title>Large-Scale Comparative Analyses of Tick Genomes Elucidate Their Genetic Diversity and Vector Capacities.</title>
        <authorList>
            <consortium name="Tick Genome and Microbiome Consortium (TIGMIC)"/>
            <person name="Jia N."/>
            <person name="Wang J."/>
            <person name="Shi W."/>
            <person name="Du L."/>
            <person name="Sun Y."/>
            <person name="Zhan W."/>
            <person name="Jiang J.F."/>
            <person name="Wang Q."/>
            <person name="Zhang B."/>
            <person name="Ji P."/>
            <person name="Bell-Sakyi L."/>
            <person name="Cui X.M."/>
            <person name="Yuan T.T."/>
            <person name="Jiang B.G."/>
            <person name="Yang W.F."/>
            <person name="Lam T.T."/>
            <person name="Chang Q.C."/>
            <person name="Ding S.J."/>
            <person name="Wang X.J."/>
            <person name="Zhu J.G."/>
            <person name="Ruan X.D."/>
            <person name="Zhao L."/>
            <person name="Wei J.T."/>
            <person name="Ye R.Z."/>
            <person name="Que T.C."/>
            <person name="Du C.H."/>
            <person name="Zhou Y.H."/>
            <person name="Cheng J.X."/>
            <person name="Dai P.F."/>
            <person name="Guo W.B."/>
            <person name="Han X.H."/>
            <person name="Huang E.J."/>
            <person name="Li L.F."/>
            <person name="Wei W."/>
            <person name="Gao Y.C."/>
            <person name="Liu J.Z."/>
            <person name="Shao H.Z."/>
            <person name="Wang X."/>
            <person name="Wang C.C."/>
            <person name="Yang T.C."/>
            <person name="Huo Q.B."/>
            <person name="Li W."/>
            <person name="Chen H.Y."/>
            <person name="Chen S.E."/>
            <person name="Zhou L.G."/>
            <person name="Ni X.B."/>
            <person name="Tian J.H."/>
            <person name="Sheng Y."/>
            <person name="Liu T."/>
            <person name="Pan Y.S."/>
            <person name="Xia L.Y."/>
            <person name="Li J."/>
            <person name="Zhao F."/>
            <person name="Cao W.C."/>
        </authorList>
    </citation>
    <scope>NUCLEOTIDE SEQUENCE [LARGE SCALE GENOMIC DNA]</scope>
    <source>
        <strain evidence="1">Iper-2018</strain>
    </source>
</reference>
<keyword evidence="2" id="KW-1185">Reference proteome</keyword>
<organism evidence="1 2">
    <name type="scientific">Ixodes persulcatus</name>
    <name type="common">Taiga tick</name>
    <dbReference type="NCBI Taxonomy" id="34615"/>
    <lineage>
        <taxon>Eukaryota</taxon>
        <taxon>Metazoa</taxon>
        <taxon>Ecdysozoa</taxon>
        <taxon>Arthropoda</taxon>
        <taxon>Chelicerata</taxon>
        <taxon>Arachnida</taxon>
        <taxon>Acari</taxon>
        <taxon>Parasitiformes</taxon>
        <taxon>Ixodida</taxon>
        <taxon>Ixodoidea</taxon>
        <taxon>Ixodidae</taxon>
        <taxon>Ixodinae</taxon>
        <taxon>Ixodes</taxon>
    </lineage>
</organism>
<evidence type="ECO:0000313" key="1">
    <source>
        <dbReference type="EMBL" id="KAG0414103.1"/>
    </source>
</evidence>
<comment type="caution">
    <text evidence="1">The sequence shown here is derived from an EMBL/GenBank/DDBJ whole genome shotgun (WGS) entry which is preliminary data.</text>
</comment>
<accession>A0AC60P3X7</accession>
<protein>
    <submittedName>
        <fullName evidence="1">Uncharacterized protein</fullName>
    </submittedName>
</protein>
<gene>
    <name evidence="1" type="ORF">HPB47_008743</name>
</gene>
<dbReference type="EMBL" id="JABSTQ010011203">
    <property type="protein sequence ID" value="KAG0414103.1"/>
    <property type="molecule type" value="Genomic_DNA"/>
</dbReference>
<proteinExistence type="predicted"/>
<dbReference type="Proteomes" id="UP000805193">
    <property type="component" value="Unassembled WGS sequence"/>
</dbReference>